<reference evidence="2 4" key="1">
    <citation type="journal article" date="2014" name="BMC Genomics">
        <title>Genome sequence of Anopheles sinensis provides insight into genetics basis of mosquito competence for malaria parasites.</title>
        <authorList>
            <person name="Zhou D."/>
            <person name="Zhang D."/>
            <person name="Ding G."/>
            <person name="Shi L."/>
            <person name="Hou Q."/>
            <person name="Ye Y."/>
            <person name="Xu Y."/>
            <person name="Zhou H."/>
            <person name="Xiong C."/>
            <person name="Li S."/>
            <person name="Yu J."/>
            <person name="Hong S."/>
            <person name="Yu X."/>
            <person name="Zou P."/>
            <person name="Chen C."/>
            <person name="Chang X."/>
            <person name="Wang W."/>
            <person name="Lv Y."/>
            <person name="Sun Y."/>
            <person name="Ma L."/>
            <person name="Shen B."/>
            <person name="Zhu C."/>
        </authorList>
    </citation>
    <scope>NUCLEOTIDE SEQUENCE [LARGE SCALE GENOMIC DNA]</scope>
</reference>
<evidence type="ECO:0000313" key="2">
    <source>
        <dbReference type="EMBL" id="KFB35833.1"/>
    </source>
</evidence>
<feature type="region of interest" description="Disordered" evidence="1">
    <location>
        <begin position="1"/>
        <end position="87"/>
    </location>
</feature>
<dbReference type="OrthoDB" id="7833235at2759"/>
<evidence type="ECO:0000313" key="4">
    <source>
        <dbReference type="Proteomes" id="UP000030765"/>
    </source>
</evidence>
<dbReference type="VEuPathDB" id="VectorBase:ASIC002765"/>
<gene>
    <name evidence="2" type="ORF">ZHAS_00002765</name>
</gene>
<dbReference type="EMBL" id="KE524633">
    <property type="protein sequence ID" value="KFB35833.1"/>
    <property type="molecule type" value="Genomic_DNA"/>
</dbReference>
<feature type="compositionally biased region" description="Basic residues" evidence="1">
    <location>
        <begin position="21"/>
        <end position="31"/>
    </location>
</feature>
<protein>
    <submittedName>
        <fullName evidence="2 3">Uncharacterized protein</fullName>
    </submittedName>
</protein>
<dbReference type="Proteomes" id="UP000030765">
    <property type="component" value="Unassembled WGS sequence"/>
</dbReference>
<evidence type="ECO:0000256" key="1">
    <source>
        <dbReference type="SAM" id="MobiDB-lite"/>
    </source>
</evidence>
<keyword evidence="4" id="KW-1185">Reference proteome</keyword>
<dbReference type="EMBL" id="ATLV01011014">
    <property type="status" value="NOT_ANNOTATED_CDS"/>
    <property type="molecule type" value="Genomic_DNA"/>
</dbReference>
<accession>A0A084VCY9</accession>
<dbReference type="AlphaFoldDB" id="A0A084VCY9"/>
<dbReference type="EnsemblMetazoa" id="ASIC002765-RA">
    <property type="protein sequence ID" value="ASIC002765-PA"/>
    <property type="gene ID" value="ASIC002765"/>
</dbReference>
<name>A0A084VCY9_ANOSI</name>
<sequence>MKERPEATTMVRPRDAAGSVCRHHRPAHRKPPLAVSGSSHKQRGRFSVIPEEPQNSPGATASMPPIITTTPADRQASPDWDFDDDKSYESQVRQYLEGLRY</sequence>
<reference evidence="3" key="2">
    <citation type="submission" date="2020-05" db="UniProtKB">
        <authorList>
            <consortium name="EnsemblMetazoa"/>
        </authorList>
    </citation>
    <scope>IDENTIFICATION</scope>
</reference>
<evidence type="ECO:0000313" key="3">
    <source>
        <dbReference type="EnsemblMetazoa" id="ASIC002765-PA"/>
    </source>
</evidence>
<organism evidence="2">
    <name type="scientific">Anopheles sinensis</name>
    <name type="common">Mosquito</name>
    <dbReference type="NCBI Taxonomy" id="74873"/>
    <lineage>
        <taxon>Eukaryota</taxon>
        <taxon>Metazoa</taxon>
        <taxon>Ecdysozoa</taxon>
        <taxon>Arthropoda</taxon>
        <taxon>Hexapoda</taxon>
        <taxon>Insecta</taxon>
        <taxon>Pterygota</taxon>
        <taxon>Neoptera</taxon>
        <taxon>Endopterygota</taxon>
        <taxon>Diptera</taxon>
        <taxon>Nematocera</taxon>
        <taxon>Culicoidea</taxon>
        <taxon>Culicidae</taxon>
        <taxon>Anophelinae</taxon>
        <taxon>Anopheles</taxon>
    </lineage>
</organism>
<proteinExistence type="predicted"/>